<evidence type="ECO:0000313" key="1">
    <source>
        <dbReference type="EMBL" id="KKK86418.1"/>
    </source>
</evidence>
<organism evidence="1">
    <name type="scientific">marine sediment metagenome</name>
    <dbReference type="NCBI Taxonomy" id="412755"/>
    <lineage>
        <taxon>unclassified sequences</taxon>
        <taxon>metagenomes</taxon>
        <taxon>ecological metagenomes</taxon>
    </lineage>
</organism>
<sequence>MPQYEYICTNAKCSRSTKRWTLLRSFTDTDALCPDCFQPAERCVVPSSPASFRMGGAK</sequence>
<comment type="caution">
    <text evidence="1">The sequence shown here is derived from an EMBL/GenBank/DDBJ whole genome shotgun (WGS) entry which is preliminary data.</text>
</comment>
<dbReference type="EMBL" id="LAZR01050854">
    <property type="protein sequence ID" value="KKK86418.1"/>
    <property type="molecule type" value="Genomic_DNA"/>
</dbReference>
<reference evidence="1" key="1">
    <citation type="journal article" date="2015" name="Nature">
        <title>Complex archaea that bridge the gap between prokaryotes and eukaryotes.</title>
        <authorList>
            <person name="Spang A."/>
            <person name="Saw J.H."/>
            <person name="Jorgensen S.L."/>
            <person name="Zaremba-Niedzwiedzka K."/>
            <person name="Martijn J."/>
            <person name="Lind A.E."/>
            <person name="van Eijk R."/>
            <person name="Schleper C."/>
            <person name="Guy L."/>
            <person name="Ettema T.J."/>
        </authorList>
    </citation>
    <scope>NUCLEOTIDE SEQUENCE</scope>
</reference>
<accession>A0A0F8YYD7</accession>
<dbReference type="AlphaFoldDB" id="A0A0F8YYD7"/>
<name>A0A0F8YYD7_9ZZZZ</name>
<gene>
    <name evidence="1" type="ORF">LCGC14_2763430</name>
</gene>
<protein>
    <submittedName>
        <fullName evidence="1">Uncharacterized protein</fullName>
    </submittedName>
</protein>
<proteinExistence type="predicted"/>